<dbReference type="InterPro" id="IPR007110">
    <property type="entry name" value="Ig-like_dom"/>
</dbReference>
<gene>
    <name evidence="5" type="primary">PSG2</name>
    <name evidence="5" type="ORF">TR117190</name>
</gene>
<dbReference type="SUPFAM" id="SSF48726">
    <property type="entry name" value="Immunoglobulin"/>
    <property type="match status" value="2"/>
</dbReference>
<evidence type="ECO:0000313" key="5">
    <source>
        <dbReference type="EMBL" id="JAP46435.1"/>
    </source>
</evidence>
<accession>A0A0X3P3G2</accession>
<protein>
    <submittedName>
        <fullName evidence="5">Pregnancy-specific beta-1-glycoprotein 2</fullName>
    </submittedName>
</protein>
<dbReference type="InterPro" id="IPR013783">
    <property type="entry name" value="Ig-like_fold"/>
</dbReference>
<dbReference type="InterPro" id="IPR036179">
    <property type="entry name" value="Ig-like_dom_sf"/>
</dbReference>
<evidence type="ECO:0000256" key="3">
    <source>
        <dbReference type="ARBA" id="ARBA00023319"/>
    </source>
</evidence>
<reference evidence="5" key="1">
    <citation type="submission" date="2016-01" db="EMBL/GenBank/DDBJ databases">
        <title>Reference transcriptome for the parasite Schistocephalus solidus: insights into the molecular evolution of parasitism.</title>
        <authorList>
            <person name="Hebert F.O."/>
            <person name="Grambauer S."/>
            <person name="Barber I."/>
            <person name="Landry C.R."/>
            <person name="Aubin-Horth N."/>
        </authorList>
    </citation>
    <scope>NUCLEOTIDE SEQUENCE</scope>
</reference>
<dbReference type="EMBL" id="GEEE01016790">
    <property type="protein sequence ID" value="JAP46435.1"/>
    <property type="molecule type" value="Transcribed_RNA"/>
</dbReference>
<feature type="non-terminal residue" evidence="5">
    <location>
        <position position="1"/>
    </location>
</feature>
<keyword evidence="3" id="KW-0393">Immunoglobulin domain</keyword>
<dbReference type="InterPro" id="IPR003599">
    <property type="entry name" value="Ig_sub"/>
</dbReference>
<dbReference type="PANTHER" id="PTHR44427:SF1">
    <property type="entry name" value="CARCINOEMBRYONIC ANTIGEN-RELATED CELL ADHESION MOLECULE 1"/>
    <property type="match status" value="1"/>
</dbReference>
<keyword evidence="2" id="KW-0325">Glycoprotein</keyword>
<dbReference type="InterPro" id="IPR050831">
    <property type="entry name" value="CEA_cell_adhesion"/>
</dbReference>
<feature type="domain" description="Ig-like" evidence="4">
    <location>
        <begin position="190"/>
        <end position="251"/>
    </location>
</feature>
<sequence>VDYTWYFQGRVFSRGERLSIRELNDYTMGDYTCQARFRSAGGSTVEAKATISLWHSSPLSVVRTEPDRTRVNIVWRTERMEYNQPFYADCNVSPPPPTPVQYTWYIRGRAYSNGERLMIPKLTEHTAGNYTCQAKFVSTTGSPIEVQESLLVHYSQPVSADIQSDAANIHVIVQPLTRELEYRKPFKAVCLLQPPNPNPIQYTWYFKDRVFTHGEHLMIPDLNEDSVGEYICRVRVSMPSGKWQESYATIDLQYGSVHSGKYRGAQFTSPTPSFSTTIAPFHGPQLLVRRVALHLVRSGRCCQPNIPAPETGNNSV</sequence>
<evidence type="ECO:0000256" key="1">
    <source>
        <dbReference type="ARBA" id="ARBA00022729"/>
    </source>
</evidence>
<dbReference type="PROSITE" id="PS50835">
    <property type="entry name" value="IG_LIKE"/>
    <property type="match status" value="3"/>
</dbReference>
<name>A0A0X3P3G2_SCHSO</name>
<evidence type="ECO:0000256" key="2">
    <source>
        <dbReference type="ARBA" id="ARBA00023180"/>
    </source>
</evidence>
<proteinExistence type="predicted"/>
<keyword evidence="5" id="KW-0635">Pregnancy</keyword>
<dbReference type="AlphaFoldDB" id="A0A0X3P3G2"/>
<feature type="domain" description="Ig-like" evidence="4">
    <location>
        <begin position="66"/>
        <end position="149"/>
    </location>
</feature>
<dbReference type="PANTHER" id="PTHR44427">
    <property type="entry name" value="CARCINOEMBRYONIC ANTIGEN-RELATED CELL ADHESION MOLECULE 19"/>
    <property type="match status" value="1"/>
</dbReference>
<dbReference type="Gene3D" id="2.60.40.10">
    <property type="entry name" value="Immunoglobulins"/>
    <property type="match status" value="1"/>
</dbReference>
<dbReference type="SMART" id="SM00409">
    <property type="entry name" value="IG"/>
    <property type="match status" value="2"/>
</dbReference>
<organism evidence="5">
    <name type="scientific">Schistocephalus solidus</name>
    <name type="common">Tapeworm</name>
    <dbReference type="NCBI Taxonomy" id="70667"/>
    <lineage>
        <taxon>Eukaryota</taxon>
        <taxon>Metazoa</taxon>
        <taxon>Spiralia</taxon>
        <taxon>Lophotrochozoa</taxon>
        <taxon>Platyhelminthes</taxon>
        <taxon>Cestoda</taxon>
        <taxon>Eucestoda</taxon>
        <taxon>Diphyllobothriidea</taxon>
        <taxon>Diphyllobothriidae</taxon>
        <taxon>Schistocephalus</taxon>
    </lineage>
</organism>
<evidence type="ECO:0000259" key="4">
    <source>
        <dbReference type="PROSITE" id="PS50835"/>
    </source>
</evidence>
<dbReference type="Pfam" id="PF13895">
    <property type="entry name" value="Ig_2"/>
    <property type="match status" value="1"/>
</dbReference>
<feature type="domain" description="Ig-like" evidence="4">
    <location>
        <begin position="1"/>
        <end position="52"/>
    </location>
</feature>
<keyword evidence="1" id="KW-0732">Signal</keyword>